<accession>A0A6C0JUK3</accession>
<name>A0A6C0JUK3_9ZZZZ</name>
<evidence type="ECO:0000313" key="1">
    <source>
        <dbReference type="EMBL" id="QHU08601.1"/>
    </source>
</evidence>
<dbReference type="EMBL" id="MN740698">
    <property type="protein sequence ID" value="QHU08601.1"/>
    <property type="molecule type" value="Genomic_DNA"/>
</dbReference>
<sequence>MEREGLPKVYELNRNHKIIAQRDRHVEVLDIRDRSLHRYPVNTKYKTQKYKVGDTVIERPNVPYYTVKFN</sequence>
<protein>
    <submittedName>
        <fullName evidence="1">Uncharacterized protein</fullName>
    </submittedName>
</protein>
<reference evidence="1" key="1">
    <citation type="journal article" date="2020" name="Nature">
        <title>Giant virus diversity and host interactions through global metagenomics.</title>
        <authorList>
            <person name="Schulz F."/>
            <person name="Roux S."/>
            <person name="Paez-Espino D."/>
            <person name="Jungbluth S."/>
            <person name="Walsh D.A."/>
            <person name="Denef V.J."/>
            <person name="McMahon K.D."/>
            <person name="Konstantinidis K.T."/>
            <person name="Eloe-Fadrosh E.A."/>
            <person name="Kyrpides N.C."/>
            <person name="Woyke T."/>
        </authorList>
    </citation>
    <scope>NUCLEOTIDE SEQUENCE</scope>
    <source>
        <strain evidence="1">GVMAG-S-1063924-116</strain>
    </source>
</reference>
<dbReference type="AlphaFoldDB" id="A0A6C0JUK3"/>
<organism evidence="1">
    <name type="scientific">viral metagenome</name>
    <dbReference type="NCBI Taxonomy" id="1070528"/>
    <lineage>
        <taxon>unclassified sequences</taxon>
        <taxon>metagenomes</taxon>
        <taxon>organismal metagenomes</taxon>
    </lineage>
</organism>
<proteinExistence type="predicted"/>